<keyword evidence="4" id="KW-0949">S-adenosyl-L-methionine</keyword>
<comment type="caution">
    <text evidence="12">The sequence shown here is derived from an EMBL/GenBank/DDBJ whole genome shotgun (WGS) entry which is preliminary data.</text>
</comment>
<dbReference type="EMBL" id="JAUSUR010000007">
    <property type="protein sequence ID" value="MDQ0362665.1"/>
    <property type="molecule type" value="Genomic_DNA"/>
</dbReference>
<keyword evidence="6 12" id="KW-0560">Oxidoreductase</keyword>
<dbReference type="PANTHER" id="PTHR30352:SF13">
    <property type="entry name" value="GLYCYL-RADICAL ENZYME ACTIVATING ENZYME YJJW-RELATED"/>
    <property type="match status" value="1"/>
</dbReference>
<dbReference type="GO" id="GO:0016829">
    <property type="term" value="F:lyase activity"/>
    <property type="evidence" value="ECO:0007669"/>
    <property type="project" value="UniProtKB-KW"/>
</dbReference>
<accession>A0ABU0E720</accession>
<evidence type="ECO:0000256" key="8">
    <source>
        <dbReference type="ARBA" id="ARBA00023014"/>
    </source>
</evidence>
<evidence type="ECO:0000256" key="5">
    <source>
        <dbReference type="ARBA" id="ARBA00022723"/>
    </source>
</evidence>
<organism evidence="12 13">
    <name type="scientific">Breznakia pachnodae</name>
    <dbReference type="NCBI Taxonomy" id="265178"/>
    <lineage>
        <taxon>Bacteria</taxon>
        <taxon>Bacillati</taxon>
        <taxon>Bacillota</taxon>
        <taxon>Erysipelotrichia</taxon>
        <taxon>Erysipelotrichales</taxon>
        <taxon>Erysipelotrichaceae</taxon>
        <taxon>Breznakia</taxon>
    </lineage>
</organism>
<dbReference type="Pfam" id="PF00037">
    <property type="entry name" value="Fer4"/>
    <property type="match status" value="1"/>
</dbReference>
<dbReference type="CDD" id="cd01335">
    <property type="entry name" value="Radical_SAM"/>
    <property type="match status" value="1"/>
</dbReference>
<evidence type="ECO:0000256" key="6">
    <source>
        <dbReference type="ARBA" id="ARBA00023002"/>
    </source>
</evidence>
<reference evidence="12 13" key="1">
    <citation type="submission" date="2023-07" db="EMBL/GenBank/DDBJ databases">
        <title>Genomic Encyclopedia of Type Strains, Phase IV (KMG-IV): sequencing the most valuable type-strain genomes for metagenomic binning, comparative biology and taxonomic classification.</title>
        <authorList>
            <person name="Goeker M."/>
        </authorList>
    </citation>
    <scope>NUCLEOTIDE SEQUENCE [LARGE SCALE GENOMIC DNA]</scope>
    <source>
        <strain evidence="12 13">DSM 16784</strain>
    </source>
</reference>
<dbReference type="InterPro" id="IPR034457">
    <property type="entry name" value="Organic_radical-activating"/>
</dbReference>
<dbReference type="PROSITE" id="PS01087">
    <property type="entry name" value="RADICAL_ACTIVATING"/>
    <property type="match status" value="1"/>
</dbReference>
<dbReference type="Proteomes" id="UP001230220">
    <property type="component" value="Unassembled WGS sequence"/>
</dbReference>
<dbReference type="SUPFAM" id="SSF54862">
    <property type="entry name" value="4Fe-4S ferredoxins"/>
    <property type="match status" value="1"/>
</dbReference>
<dbReference type="SFLD" id="SFLDF00392">
    <property type="entry name" value="YjjI_activase"/>
    <property type="match status" value="1"/>
</dbReference>
<dbReference type="Gene3D" id="3.30.70.20">
    <property type="match status" value="1"/>
</dbReference>
<evidence type="ECO:0000313" key="13">
    <source>
        <dbReference type="Proteomes" id="UP001230220"/>
    </source>
</evidence>
<dbReference type="NCBIfam" id="TIGR04041">
    <property type="entry name" value="activase_YjjW"/>
    <property type="match status" value="1"/>
</dbReference>
<keyword evidence="7" id="KW-0408">Iron</keyword>
<dbReference type="PROSITE" id="PS51918">
    <property type="entry name" value="RADICAL_SAM"/>
    <property type="match status" value="1"/>
</dbReference>
<evidence type="ECO:0000256" key="4">
    <source>
        <dbReference type="ARBA" id="ARBA00022691"/>
    </source>
</evidence>
<sequence length="279" mass="31296">MKKALVNKIIPFSNVDGPGNRTAIFVQGCPFSCLYCHNPETIHLCNHCGVCVDKCPVNALSKVDGKVIWNKEACVECDTCIKVCPHLSSPKVQEMTVQDIIDYIKPHLAFIEGITVSGGECMLYADFLLELFEEAKKLGLTCLIDSNGAVDFEKHEALLDISDGVMLDVKASDEDFHYEICQYNNILVKKNLDYLQSKNKLEEVRTVLLPNQDAQNEATVTYVSQHLHDGIPYKLLRFRPYGVRSVGIEYFGNESVSENYAEKFKKVVLDNGHSDIIIV</sequence>
<evidence type="ECO:0000259" key="10">
    <source>
        <dbReference type="PROSITE" id="PS51379"/>
    </source>
</evidence>
<name>A0ABU0E720_9FIRM</name>
<proteinExistence type="inferred from homology"/>
<dbReference type="RefSeq" id="WP_307410489.1">
    <property type="nucleotide sequence ID" value="NZ_JAUSUR010000007.1"/>
</dbReference>
<feature type="domain" description="4Fe-4S ferredoxin-type" evidence="10">
    <location>
        <begin position="65"/>
        <end position="95"/>
    </location>
</feature>
<keyword evidence="12" id="KW-0670">Pyruvate</keyword>
<dbReference type="InterPro" id="IPR058240">
    <property type="entry name" value="rSAM_sf"/>
</dbReference>
<dbReference type="Gene3D" id="3.20.20.70">
    <property type="entry name" value="Aldolase class I"/>
    <property type="match status" value="1"/>
</dbReference>
<dbReference type="PROSITE" id="PS51379">
    <property type="entry name" value="4FE4S_FER_2"/>
    <property type="match status" value="2"/>
</dbReference>
<keyword evidence="5" id="KW-0479">Metal-binding</keyword>
<dbReference type="PIRSF" id="PIRSF000371">
    <property type="entry name" value="PFL_act_enz"/>
    <property type="match status" value="1"/>
</dbReference>
<comment type="similarity">
    <text evidence="2">Belongs to the organic radical-activating enzymes family.</text>
</comment>
<dbReference type="InterPro" id="IPR040074">
    <property type="entry name" value="BssD/PflA/YjjW"/>
</dbReference>
<dbReference type="InterPro" id="IPR001989">
    <property type="entry name" value="Radical_activat_CS"/>
</dbReference>
<comment type="cofactor">
    <cofactor evidence="1">
        <name>[4Fe-4S] cluster</name>
        <dbReference type="ChEBI" id="CHEBI:49883"/>
    </cofactor>
</comment>
<dbReference type="PANTHER" id="PTHR30352">
    <property type="entry name" value="PYRUVATE FORMATE-LYASE-ACTIVATING ENZYME"/>
    <property type="match status" value="1"/>
</dbReference>
<evidence type="ECO:0000256" key="9">
    <source>
        <dbReference type="ARBA" id="ARBA00047365"/>
    </source>
</evidence>
<dbReference type="Pfam" id="PF04055">
    <property type="entry name" value="Radical_SAM"/>
    <property type="match status" value="1"/>
</dbReference>
<feature type="domain" description="4Fe-4S ferredoxin-type" evidence="10">
    <location>
        <begin position="37"/>
        <end position="64"/>
    </location>
</feature>
<dbReference type="InterPro" id="IPR013785">
    <property type="entry name" value="Aldolase_TIM"/>
</dbReference>
<evidence type="ECO:0000259" key="11">
    <source>
        <dbReference type="PROSITE" id="PS51918"/>
    </source>
</evidence>
<evidence type="ECO:0000256" key="2">
    <source>
        <dbReference type="ARBA" id="ARBA00009777"/>
    </source>
</evidence>
<dbReference type="SFLD" id="SFLDS00029">
    <property type="entry name" value="Radical_SAM"/>
    <property type="match status" value="1"/>
</dbReference>
<keyword evidence="3" id="KW-0004">4Fe-4S</keyword>
<comment type="catalytic activity">
    <reaction evidence="9">
        <text>glycyl-[protein] + reduced [flavodoxin] + S-adenosyl-L-methionine = glycin-2-yl radical-[protein] + semiquinone [flavodoxin] + 5'-deoxyadenosine + L-methionine + H(+)</text>
        <dbReference type="Rhea" id="RHEA:61976"/>
        <dbReference type="Rhea" id="RHEA-COMP:10622"/>
        <dbReference type="Rhea" id="RHEA-COMP:14480"/>
        <dbReference type="Rhea" id="RHEA-COMP:15993"/>
        <dbReference type="Rhea" id="RHEA-COMP:15994"/>
        <dbReference type="ChEBI" id="CHEBI:15378"/>
        <dbReference type="ChEBI" id="CHEBI:17319"/>
        <dbReference type="ChEBI" id="CHEBI:29947"/>
        <dbReference type="ChEBI" id="CHEBI:32722"/>
        <dbReference type="ChEBI" id="CHEBI:57618"/>
        <dbReference type="ChEBI" id="CHEBI:57844"/>
        <dbReference type="ChEBI" id="CHEBI:59789"/>
        <dbReference type="ChEBI" id="CHEBI:140311"/>
    </reaction>
</comment>
<evidence type="ECO:0000256" key="3">
    <source>
        <dbReference type="ARBA" id="ARBA00022485"/>
    </source>
</evidence>
<keyword evidence="12" id="KW-0456">Lyase</keyword>
<feature type="domain" description="Radical SAM core" evidence="11">
    <location>
        <begin position="15"/>
        <end position="274"/>
    </location>
</feature>
<gene>
    <name evidence="12" type="ORF">J2S15_003419</name>
</gene>
<dbReference type="SUPFAM" id="SSF102114">
    <property type="entry name" value="Radical SAM enzymes"/>
    <property type="match status" value="1"/>
</dbReference>
<dbReference type="SFLD" id="SFLDG01066">
    <property type="entry name" value="organic_radical-activating_enz"/>
    <property type="match status" value="1"/>
</dbReference>
<evidence type="ECO:0000256" key="7">
    <source>
        <dbReference type="ARBA" id="ARBA00023004"/>
    </source>
</evidence>
<dbReference type="GO" id="GO:0043365">
    <property type="term" value="F:[formate-C-acetyltransferase]-activating enzyme activity"/>
    <property type="evidence" value="ECO:0007669"/>
    <property type="project" value="UniProtKB-EC"/>
</dbReference>
<dbReference type="InterPro" id="IPR017896">
    <property type="entry name" value="4Fe4S_Fe-S-bd"/>
</dbReference>
<dbReference type="InterPro" id="IPR012839">
    <property type="entry name" value="Organic_radical_activase"/>
</dbReference>
<dbReference type="InterPro" id="IPR017900">
    <property type="entry name" value="4Fe4S_Fe_S_CS"/>
</dbReference>
<evidence type="ECO:0000313" key="12">
    <source>
        <dbReference type="EMBL" id="MDQ0362665.1"/>
    </source>
</evidence>
<dbReference type="InterPro" id="IPR007197">
    <property type="entry name" value="rSAM"/>
</dbReference>
<keyword evidence="13" id="KW-1185">Reference proteome</keyword>
<protein>
    <submittedName>
        <fullName evidence="12">Pyruvate formate lyase activating enzyme</fullName>
        <ecNumber evidence="12">1.97.1.4</ecNumber>
    </submittedName>
</protein>
<keyword evidence="8" id="KW-0411">Iron-sulfur</keyword>
<dbReference type="PROSITE" id="PS00198">
    <property type="entry name" value="4FE4S_FER_1"/>
    <property type="match status" value="1"/>
</dbReference>
<dbReference type="SFLD" id="SFLDG01118">
    <property type="entry name" value="activating_enzymes__group_2"/>
    <property type="match status" value="1"/>
</dbReference>
<evidence type="ECO:0000256" key="1">
    <source>
        <dbReference type="ARBA" id="ARBA00001966"/>
    </source>
</evidence>
<dbReference type="EC" id="1.97.1.4" evidence="12"/>
<dbReference type="InterPro" id="IPR023912">
    <property type="entry name" value="YjjW_bact"/>
</dbReference>